<evidence type="ECO:0000256" key="3">
    <source>
        <dbReference type="ARBA" id="ARBA00022927"/>
    </source>
</evidence>
<protein>
    <recommendedName>
        <fullName evidence="5">GMP phosphodiesterase delta subunit domain-containing protein</fullName>
    </recommendedName>
</protein>
<dbReference type="GO" id="GO:0005929">
    <property type="term" value="C:cilium"/>
    <property type="evidence" value="ECO:0007669"/>
    <property type="project" value="TreeGrafter"/>
</dbReference>
<evidence type="ECO:0000313" key="6">
    <source>
        <dbReference type="EMBL" id="CAD7432051.1"/>
    </source>
</evidence>
<feature type="domain" description="GMP phosphodiesterase delta subunit" evidence="5">
    <location>
        <begin position="149"/>
        <end position="309"/>
    </location>
</feature>
<evidence type="ECO:0000256" key="2">
    <source>
        <dbReference type="ARBA" id="ARBA00022448"/>
    </source>
</evidence>
<dbReference type="Gene3D" id="2.70.50.40">
    <property type="entry name" value="GMP phosphodiesterase, delta subunit"/>
    <property type="match status" value="1"/>
</dbReference>
<keyword evidence="2" id="KW-0813">Transport</keyword>
<evidence type="ECO:0000256" key="1">
    <source>
        <dbReference type="ARBA" id="ARBA00008102"/>
    </source>
</evidence>
<proteinExistence type="inferred from homology"/>
<comment type="similarity">
    <text evidence="1">Belongs to the PDE6D/unc-119 family.</text>
</comment>
<dbReference type="InterPro" id="IPR037036">
    <property type="entry name" value="PDED_dom_sf"/>
</dbReference>
<gene>
    <name evidence="6" type="ORF">TMSB3V08_LOCUS8768</name>
</gene>
<dbReference type="GO" id="GO:0008289">
    <property type="term" value="F:lipid binding"/>
    <property type="evidence" value="ECO:0007669"/>
    <property type="project" value="UniProtKB-KW"/>
</dbReference>
<reference evidence="6" key="1">
    <citation type="submission" date="2020-11" db="EMBL/GenBank/DDBJ databases">
        <authorList>
            <person name="Tran Van P."/>
        </authorList>
    </citation>
    <scope>NUCLEOTIDE SEQUENCE</scope>
</reference>
<dbReference type="AlphaFoldDB" id="A0A7R9EDL4"/>
<keyword evidence="4" id="KW-0446">Lipid-binding</keyword>
<dbReference type="GO" id="GO:0007399">
    <property type="term" value="P:nervous system development"/>
    <property type="evidence" value="ECO:0007669"/>
    <property type="project" value="TreeGrafter"/>
</dbReference>
<evidence type="ECO:0000259" key="5">
    <source>
        <dbReference type="Pfam" id="PF05351"/>
    </source>
</evidence>
<dbReference type="InterPro" id="IPR051519">
    <property type="entry name" value="PDE6D_unc-119_myristoyl-bd"/>
</dbReference>
<name>A0A7R9EDL4_9NEOP</name>
<dbReference type="SUPFAM" id="SSF81296">
    <property type="entry name" value="E set domains"/>
    <property type="match status" value="1"/>
</dbReference>
<dbReference type="InterPro" id="IPR014756">
    <property type="entry name" value="Ig_E-set"/>
</dbReference>
<dbReference type="InterPro" id="IPR008015">
    <property type="entry name" value="PDED_dom"/>
</dbReference>
<dbReference type="Pfam" id="PF05351">
    <property type="entry name" value="GMP_PDE_delta"/>
    <property type="match status" value="1"/>
</dbReference>
<accession>A0A7R9EDL4</accession>
<dbReference type="EMBL" id="OB795316">
    <property type="protein sequence ID" value="CAD7432051.1"/>
    <property type="molecule type" value="Genomic_DNA"/>
</dbReference>
<dbReference type="PANTHER" id="PTHR12951">
    <property type="entry name" value="RETINAL PROTEIN 4"/>
    <property type="match status" value="1"/>
</dbReference>
<dbReference type="PANTHER" id="PTHR12951:SF1">
    <property type="entry name" value="PROTEIN UNC-119 HOMOLOG"/>
    <property type="match status" value="1"/>
</dbReference>
<sequence length="418" mass="47943">MALKQFQRGPGWKGSSSSSFCVFSCGISLGWPGEVLAGHLLHSPGKGALPKLTRDLPGHLPEEAEEEDTSFSFLTSSFKGVVFCECILVILDCPWCTHSSGWHLEEHILNQIPNRNFQGIVTTPPPVGRISKDNLRGLGRWQDYLCSPEANIYEIDFTRFKIRDLESGTILFEIAKPPPSDTEETDIELEQEESDPNAGRFVRYQFTPQFLKLKTVGATVEFTVGSKSVSKFRMIERHFFRDKLLKSFDFEFGFCIPNSKNTCEHIYEFPTLAPELVKEMISHPFETRSDSFYFVDDHLIMHNKADYAYDGAHFSKIQIIMLLKISTFSPIVLALVTSSHETTFKSDTKHSKIKFCMEFILFYRRKIKQKKDELNITKPTSETSSIKYNKCFVFKCVVCCILLLSKKFIKLDRNIQIW</sequence>
<keyword evidence="3" id="KW-0653">Protein transport</keyword>
<dbReference type="FunFam" id="2.70.50.40:FF:000003">
    <property type="entry name" value="UNC119 homologue, putative"/>
    <property type="match status" value="1"/>
</dbReference>
<dbReference type="GO" id="GO:0060271">
    <property type="term" value="P:cilium assembly"/>
    <property type="evidence" value="ECO:0007669"/>
    <property type="project" value="TreeGrafter"/>
</dbReference>
<dbReference type="GO" id="GO:0042953">
    <property type="term" value="P:lipoprotein transport"/>
    <property type="evidence" value="ECO:0007669"/>
    <property type="project" value="TreeGrafter"/>
</dbReference>
<organism evidence="6">
    <name type="scientific">Timema monikensis</name>
    <dbReference type="NCBI Taxonomy" id="170555"/>
    <lineage>
        <taxon>Eukaryota</taxon>
        <taxon>Metazoa</taxon>
        <taxon>Ecdysozoa</taxon>
        <taxon>Arthropoda</taxon>
        <taxon>Hexapoda</taxon>
        <taxon>Insecta</taxon>
        <taxon>Pterygota</taxon>
        <taxon>Neoptera</taxon>
        <taxon>Polyneoptera</taxon>
        <taxon>Phasmatodea</taxon>
        <taxon>Timematodea</taxon>
        <taxon>Timematoidea</taxon>
        <taxon>Timematidae</taxon>
        <taxon>Timema</taxon>
    </lineage>
</organism>
<evidence type="ECO:0000256" key="4">
    <source>
        <dbReference type="ARBA" id="ARBA00023121"/>
    </source>
</evidence>